<evidence type="ECO:0000256" key="3">
    <source>
        <dbReference type="ARBA" id="ARBA00023163"/>
    </source>
</evidence>
<dbReference type="AlphaFoldDB" id="A0A7W7QSG6"/>
<dbReference type="InterPro" id="IPR011991">
    <property type="entry name" value="ArsR-like_HTH"/>
</dbReference>
<dbReference type="SUPFAM" id="SSF55781">
    <property type="entry name" value="GAF domain-like"/>
    <property type="match status" value="1"/>
</dbReference>
<proteinExistence type="predicted"/>
<dbReference type="InterPro" id="IPR000835">
    <property type="entry name" value="HTH_MarR-typ"/>
</dbReference>
<dbReference type="CDD" id="cd00090">
    <property type="entry name" value="HTH_ARSR"/>
    <property type="match status" value="1"/>
</dbReference>
<evidence type="ECO:0000256" key="1">
    <source>
        <dbReference type="ARBA" id="ARBA00023015"/>
    </source>
</evidence>
<dbReference type="InterPro" id="IPR036388">
    <property type="entry name" value="WH-like_DNA-bd_sf"/>
</dbReference>
<dbReference type="InterPro" id="IPR050707">
    <property type="entry name" value="HTH_MetabolicPath_Reg"/>
</dbReference>
<dbReference type="InterPro" id="IPR036390">
    <property type="entry name" value="WH_DNA-bd_sf"/>
</dbReference>
<protein>
    <submittedName>
        <fullName evidence="7">DNA-binding IclR family transcriptional regulator</fullName>
    </submittedName>
</protein>
<name>A0A7W7QSG6_9ACTN</name>
<keyword evidence="8" id="KW-1185">Reference proteome</keyword>
<evidence type="ECO:0000256" key="4">
    <source>
        <dbReference type="SAM" id="MobiDB-lite"/>
    </source>
</evidence>
<dbReference type="PROSITE" id="PS51078">
    <property type="entry name" value="ICLR_ED"/>
    <property type="match status" value="1"/>
</dbReference>
<dbReference type="GO" id="GO:0003677">
    <property type="term" value="F:DNA binding"/>
    <property type="evidence" value="ECO:0007669"/>
    <property type="project" value="UniProtKB-KW"/>
</dbReference>
<dbReference type="SUPFAM" id="SSF46785">
    <property type="entry name" value="Winged helix' DNA-binding domain"/>
    <property type="match status" value="1"/>
</dbReference>
<organism evidence="7 8">
    <name type="scientific">Streptosporangium saharense</name>
    <dbReference type="NCBI Taxonomy" id="1706840"/>
    <lineage>
        <taxon>Bacteria</taxon>
        <taxon>Bacillati</taxon>
        <taxon>Actinomycetota</taxon>
        <taxon>Actinomycetes</taxon>
        <taxon>Streptosporangiales</taxon>
        <taxon>Streptosporangiaceae</taxon>
        <taxon>Streptosporangium</taxon>
    </lineage>
</organism>
<keyword evidence="1" id="KW-0805">Transcription regulation</keyword>
<dbReference type="GO" id="GO:0003700">
    <property type="term" value="F:DNA-binding transcription factor activity"/>
    <property type="evidence" value="ECO:0007669"/>
    <property type="project" value="InterPro"/>
</dbReference>
<feature type="domain" description="IclR-ED" evidence="6">
    <location>
        <begin position="67"/>
        <end position="239"/>
    </location>
</feature>
<dbReference type="PANTHER" id="PTHR30136:SF24">
    <property type="entry name" value="HTH-TYPE TRANSCRIPTIONAL REPRESSOR ALLR"/>
    <property type="match status" value="1"/>
</dbReference>
<evidence type="ECO:0000259" key="5">
    <source>
        <dbReference type="PROSITE" id="PS51077"/>
    </source>
</evidence>
<accession>A0A7W7QSG6</accession>
<keyword evidence="3" id="KW-0804">Transcription</keyword>
<dbReference type="Gene3D" id="1.10.10.10">
    <property type="entry name" value="Winged helix-like DNA-binding domain superfamily/Winged helix DNA-binding domain"/>
    <property type="match status" value="1"/>
</dbReference>
<dbReference type="PROSITE" id="PS51077">
    <property type="entry name" value="HTH_ICLR"/>
    <property type="match status" value="1"/>
</dbReference>
<gene>
    <name evidence="7" type="ORF">FHS44_006098</name>
</gene>
<feature type="region of interest" description="Disordered" evidence="4">
    <location>
        <begin position="229"/>
        <end position="250"/>
    </location>
</feature>
<dbReference type="Pfam" id="PF01614">
    <property type="entry name" value="IclR_C"/>
    <property type="match status" value="1"/>
</dbReference>
<evidence type="ECO:0000256" key="2">
    <source>
        <dbReference type="ARBA" id="ARBA00023125"/>
    </source>
</evidence>
<dbReference type="Proteomes" id="UP000552644">
    <property type="component" value="Unassembled WGS sequence"/>
</dbReference>
<dbReference type="InterPro" id="IPR029016">
    <property type="entry name" value="GAF-like_dom_sf"/>
</dbReference>
<dbReference type="SMART" id="SM00346">
    <property type="entry name" value="HTH_ICLR"/>
    <property type="match status" value="1"/>
</dbReference>
<comment type="caution">
    <text evidence="7">The sequence shown here is derived from an EMBL/GenBank/DDBJ whole genome shotgun (WGS) entry which is preliminary data.</text>
</comment>
<feature type="domain" description="HTH iclR-type" evidence="5">
    <location>
        <begin position="6"/>
        <end position="66"/>
    </location>
</feature>
<evidence type="ECO:0000259" key="6">
    <source>
        <dbReference type="PROSITE" id="PS51078"/>
    </source>
</evidence>
<feature type="compositionally biased region" description="Polar residues" evidence="4">
    <location>
        <begin position="235"/>
        <end position="250"/>
    </location>
</feature>
<evidence type="ECO:0000313" key="7">
    <source>
        <dbReference type="EMBL" id="MBB4918962.1"/>
    </source>
</evidence>
<evidence type="ECO:0000313" key="8">
    <source>
        <dbReference type="Proteomes" id="UP000552644"/>
    </source>
</evidence>
<dbReference type="InterPro" id="IPR005471">
    <property type="entry name" value="Tscrpt_reg_IclR_N"/>
</dbReference>
<dbReference type="GO" id="GO:0045892">
    <property type="term" value="P:negative regulation of DNA-templated transcription"/>
    <property type="evidence" value="ECO:0007669"/>
    <property type="project" value="TreeGrafter"/>
</dbReference>
<dbReference type="InterPro" id="IPR014757">
    <property type="entry name" value="Tscrpt_reg_IclR_C"/>
</dbReference>
<dbReference type="Gene3D" id="3.30.450.40">
    <property type="match status" value="1"/>
</dbReference>
<dbReference type="EMBL" id="JACHJP010000008">
    <property type="protein sequence ID" value="MBB4918962.1"/>
    <property type="molecule type" value="Genomic_DNA"/>
</dbReference>
<dbReference type="PANTHER" id="PTHR30136">
    <property type="entry name" value="HELIX-TURN-HELIX TRANSCRIPTIONAL REGULATOR, ICLR FAMILY"/>
    <property type="match status" value="1"/>
</dbReference>
<dbReference type="Pfam" id="PF12802">
    <property type="entry name" value="MarR_2"/>
    <property type="match status" value="1"/>
</dbReference>
<keyword evidence="2 7" id="KW-0238">DNA-binding</keyword>
<sequence length="250" mass="26520">MGMETARTADHALLALRTLADNGPMTVTDLAAELGVSPTAAHRVIATLHASAIVRRCEDGRYDVGPRLIRLTDHLLQYYAKQATPAMLRLAESTGGTVVLNALQGDSTIALHQVTATRTPLRIEYRLGYATPFTGSPGGLTILAHLHPSRRDRLVSEAGTKGLRERLDRIVADGFLISGEEVWADAVSVSAPILDENLGVIGSLSAVITTDPAEHQKIVTQVTQAAARVASRSSEFSGPGSTQPGKPTDD</sequence>
<reference evidence="7 8" key="1">
    <citation type="submission" date="2020-08" db="EMBL/GenBank/DDBJ databases">
        <title>Genomic Encyclopedia of Type Strains, Phase III (KMG-III): the genomes of soil and plant-associated and newly described type strains.</title>
        <authorList>
            <person name="Whitman W."/>
        </authorList>
    </citation>
    <scope>NUCLEOTIDE SEQUENCE [LARGE SCALE GENOMIC DNA]</scope>
    <source>
        <strain evidence="7 8">CECT 8840</strain>
    </source>
</reference>
<dbReference type="RefSeq" id="WP_184720720.1">
    <property type="nucleotide sequence ID" value="NZ_JACHJP010000008.1"/>
</dbReference>